<feature type="domain" description="Interferon-related developmental regulator N-terminal" evidence="3">
    <location>
        <begin position="163"/>
        <end position="353"/>
    </location>
</feature>
<evidence type="ECO:0000256" key="1">
    <source>
        <dbReference type="ARBA" id="ARBA00008828"/>
    </source>
</evidence>
<dbReference type="PANTHER" id="PTHR12354">
    <property type="entry name" value="INTERFERON-RELATED DEVELOPMENTAL REGULATOR"/>
    <property type="match status" value="1"/>
</dbReference>
<dbReference type="SUPFAM" id="SSF48371">
    <property type="entry name" value="ARM repeat"/>
    <property type="match status" value="1"/>
</dbReference>
<evidence type="ECO:0000259" key="3">
    <source>
        <dbReference type="Pfam" id="PF05004"/>
    </source>
</evidence>
<feature type="domain" description="Interferon-related developmental regulator C-terminal" evidence="2">
    <location>
        <begin position="375"/>
        <end position="427"/>
    </location>
</feature>
<evidence type="ECO:0000313" key="4">
    <source>
        <dbReference type="EMBL" id="CAF2907373.1"/>
    </source>
</evidence>
<dbReference type="InterPro" id="IPR016024">
    <property type="entry name" value="ARM-type_fold"/>
</dbReference>
<dbReference type="InterPro" id="IPR006921">
    <property type="entry name" value="Interferon-rel_develop_reg_C"/>
</dbReference>
<dbReference type="Pfam" id="PF05004">
    <property type="entry name" value="IFRD"/>
    <property type="match status" value="1"/>
</dbReference>
<evidence type="ECO:0000259" key="2">
    <source>
        <dbReference type="Pfam" id="PF04836"/>
    </source>
</evidence>
<keyword evidence="5" id="KW-1185">Reference proteome</keyword>
<proteinExistence type="inferred from homology"/>
<dbReference type="Pfam" id="PF04836">
    <property type="entry name" value="IFRD_C"/>
    <property type="match status" value="1"/>
</dbReference>
<sequence length="430" mass="48395">MEELRKLPIGFRFRSSRLSYLHQLNEFHFLIPTFDPLLLIHGSSAYIHLSESITNIVMPKKSKKNLSKPSGRDYPVSDDDSVFNDNASVISQLSDISCPTKDEGFLGGTETLEDNEEIYEEKIKEAMDLATQNPPMDAFRLLMDYARPFRRNIFLTLLRTQVSLCIQLGPSSASEDVYNSLRPTFLTTLNDNSNSSKARAAIATSMGICCFLAGGEIAEVVNVMTAMEKIFMSPKKGDLNADSYILHTAAVSSWSLLMTMLPSDRGYSMLDSHMNDLGLLLESPDVDMRISVGEAIVILFQCAEVHDEDATFESVESLCDSLRDLATDSAKHRSKKDRKEQRSSFRDILKTIEQGQEYYEKISVNTREVIHIDKNELIRDIFGLGAPLPVISALSMNKPSKYEKHLVNSQAFKHRTKTRGKERDKRSAIV</sequence>
<name>A0A7R8CRN2_LEPSM</name>
<dbReference type="PANTHER" id="PTHR12354:SF1">
    <property type="entry name" value="INTERFERON-RELATED DEVELOPMENTAL REGULATOR 1"/>
    <property type="match status" value="1"/>
</dbReference>
<dbReference type="EMBL" id="HG994582">
    <property type="protein sequence ID" value="CAF2907373.1"/>
    <property type="molecule type" value="Genomic_DNA"/>
</dbReference>
<dbReference type="OrthoDB" id="18978at2759"/>
<gene>
    <name evidence="4" type="ORF">LSAA_7604</name>
</gene>
<dbReference type="Proteomes" id="UP000675881">
    <property type="component" value="Chromosome 3"/>
</dbReference>
<accession>A0A7R8CRN2</accession>
<protein>
    <submittedName>
        <fullName evidence="4">(salmon louse) hypothetical protein</fullName>
    </submittedName>
</protein>
<comment type="similarity">
    <text evidence="1">Belongs to the IFRD family.</text>
</comment>
<organism evidence="4 5">
    <name type="scientific">Lepeophtheirus salmonis</name>
    <name type="common">Salmon louse</name>
    <name type="synonym">Caligus salmonis</name>
    <dbReference type="NCBI Taxonomy" id="72036"/>
    <lineage>
        <taxon>Eukaryota</taxon>
        <taxon>Metazoa</taxon>
        <taxon>Ecdysozoa</taxon>
        <taxon>Arthropoda</taxon>
        <taxon>Crustacea</taxon>
        <taxon>Multicrustacea</taxon>
        <taxon>Hexanauplia</taxon>
        <taxon>Copepoda</taxon>
        <taxon>Siphonostomatoida</taxon>
        <taxon>Caligidae</taxon>
        <taxon>Lepeophtheirus</taxon>
    </lineage>
</organism>
<reference evidence="4" key="1">
    <citation type="submission" date="2021-02" db="EMBL/GenBank/DDBJ databases">
        <authorList>
            <person name="Bekaert M."/>
        </authorList>
    </citation>
    <scope>NUCLEOTIDE SEQUENCE</scope>
    <source>
        <strain evidence="4">IoA-00</strain>
    </source>
</reference>
<dbReference type="AlphaFoldDB" id="A0A7R8CRN2"/>
<dbReference type="InterPro" id="IPR039777">
    <property type="entry name" value="IFRD"/>
</dbReference>
<dbReference type="InterPro" id="IPR007701">
    <property type="entry name" value="Interferon-rel_develop_reg_N"/>
</dbReference>
<evidence type="ECO:0000313" key="5">
    <source>
        <dbReference type="Proteomes" id="UP000675881"/>
    </source>
</evidence>